<evidence type="ECO:0000313" key="4">
    <source>
        <dbReference type="EMBL" id="WYK00921.1"/>
    </source>
</evidence>
<feature type="chain" id="PRO_5042949181" description="WxL domain-containing protein" evidence="2">
    <location>
        <begin position="27"/>
        <end position="264"/>
    </location>
</feature>
<evidence type="ECO:0000313" key="5">
    <source>
        <dbReference type="Proteomes" id="UP000194948"/>
    </source>
</evidence>
<proteinExistence type="predicted"/>
<dbReference type="EMBL" id="CP147244">
    <property type="protein sequence ID" value="WYK00921.1"/>
    <property type="molecule type" value="Genomic_DNA"/>
</dbReference>
<dbReference type="InterPro" id="IPR027994">
    <property type="entry name" value="WxL_dom"/>
</dbReference>
<evidence type="ECO:0000256" key="2">
    <source>
        <dbReference type="SAM" id="SignalP"/>
    </source>
</evidence>
<name>A0AAQ3WE67_9ENTE</name>
<feature type="region of interest" description="Disordered" evidence="1">
    <location>
        <begin position="42"/>
        <end position="65"/>
    </location>
</feature>
<gene>
    <name evidence="4" type="ORF">A5821_002047</name>
</gene>
<evidence type="ECO:0000259" key="3">
    <source>
        <dbReference type="Pfam" id="PF13731"/>
    </source>
</evidence>
<keyword evidence="5" id="KW-1185">Reference proteome</keyword>
<reference evidence="5" key="1">
    <citation type="submission" date="2017-05" db="EMBL/GenBank/DDBJ databases">
        <title>The Genome Sequence of EEnterococcus faecalis 9F2_4866.</title>
        <authorList>
            <consortium name="The Broad Institute Genomics Platform"/>
            <consortium name="The Broad Institute Genomic Center for Infectious Diseases"/>
            <person name="Earl A."/>
            <person name="Manson A."/>
            <person name="Schwartman J."/>
            <person name="Gilmore M."/>
            <person name="Abouelleil A."/>
            <person name="Cao P."/>
            <person name="Chapman S."/>
            <person name="Cusick C."/>
            <person name="Shea T."/>
            <person name="Young S."/>
            <person name="Neafsey D."/>
            <person name="Nusbaum C."/>
            <person name="Birren B."/>
        </authorList>
    </citation>
    <scope>NUCLEOTIDE SEQUENCE [LARGE SCALE GENOMIC DNA]</scope>
    <source>
        <strain evidence="5">7F3_DIV0205</strain>
    </source>
</reference>
<organism evidence="4 5">
    <name type="scientific">Candidatus Enterococcus palustris</name>
    <dbReference type="NCBI Taxonomy" id="1834189"/>
    <lineage>
        <taxon>Bacteria</taxon>
        <taxon>Bacillati</taxon>
        <taxon>Bacillota</taxon>
        <taxon>Bacilli</taxon>
        <taxon>Lactobacillales</taxon>
        <taxon>Enterococcaceae</taxon>
        <taxon>Enterococcus</taxon>
    </lineage>
</organism>
<dbReference type="Pfam" id="PF13731">
    <property type="entry name" value="WxL"/>
    <property type="match status" value="1"/>
</dbReference>
<protein>
    <recommendedName>
        <fullName evidence="3">WxL domain-containing protein</fullName>
    </recommendedName>
</protein>
<accession>A0AAQ3WE67</accession>
<evidence type="ECO:0000256" key="1">
    <source>
        <dbReference type="SAM" id="MobiDB-lite"/>
    </source>
</evidence>
<keyword evidence="2" id="KW-0732">Signal</keyword>
<dbReference type="AlphaFoldDB" id="A0AAQ3WE67"/>
<feature type="signal peptide" evidence="2">
    <location>
        <begin position="1"/>
        <end position="26"/>
    </location>
</feature>
<feature type="domain" description="WxL" evidence="3">
    <location>
        <begin position="27"/>
        <end position="264"/>
    </location>
</feature>
<dbReference type="Proteomes" id="UP000194948">
    <property type="component" value="Chromosome"/>
</dbReference>
<sequence length="264" mass="29313">MIKKKLMCSFMMAIFLLPALPTTTFAESTSLDGEGTIGFNGKYPKATYDPEHPDQAADPGPSPTTDGALRFDFVPQLNFWTNAISDEDQSYYANAQLFKDNTGVRGNFAQISDYREQKSGWQLQIRQETQFMNTATKQELKGAVISLDKSWANSITSKDQAPLVSKEVIRLDNIGETYNLASAEIGKGTGNWSIIFGASIENDQNQKDTLTPRLDKEGNPLLDPDFNNKPIYENKAVSLNVPGKTIKEPGNYQTVITWILSELP</sequence>
<reference evidence="4 5" key="2">
    <citation type="submission" date="2024-03" db="EMBL/GenBank/DDBJ databases">
        <title>The Genome Sequence of Enterococcus sp. DIV0205d.</title>
        <authorList>
            <consortium name="The Broad Institute Genomics Platform"/>
            <consortium name="The Broad Institute Microbial Omics Core"/>
            <consortium name="The Broad Institute Genomic Center for Infectious Diseases"/>
            <person name="Earl A."/>
            <person name="Manson A."/>
            <person name="Gilmore M."/>
            <person name="Schwartman J."/>
            <person name="Shea T."/>
            <person name="Abouelleil A."/>
            <person name="Cao P."/>
            <person name="Chapman S."/>
            <person name="Cusick C."/>
            <person name="Young S."/>
            <person name="Neafsey D."/>
            <person name="Nusbaum C."/>
            <person name="Birren B."/>
        </authorList>
    </citation>
    <scope>NUCLEOTIDE SEQUENCE [LARGE SCALE GENOMIC DNA]</scope>
    <source>
        <strain evidence="4 5">7F3_DIV0205</strain>
    </source>
</reference>
<dbReference type="RefSeq" id="WP_086314474.1">
    <property type="nucleotide sequence ID" value="NZ_CP147244.1"/>
</dbReference>